<feature type="non-terminal residue" evidence="1">
    <location>
        <position position="1"/>
    </location>
</feature>
<evidence type="ECO:0000313" key="2">
    <source>
        <dbReference type="Proteomes" id="UP000008063"/>
    </source>
</evidence>
<organism evidence="2">
    <name type="scientific">Serpula lacrymans var. lacrymans (strain S7.3)</name>
    <name type="common">Dry rot fungus</name>
    <dbReference type="NCBI Taxonomy" id="936435"/>
    <lineage>
        <taxon>Eukaryota</taxon>
        <taxon>Fungi</taxon>
        <taxon>Dikarya</taxon>
        <taxon>Basidiomycota</taxon>
        <taxon>Agaricomycotina</taxon>
        <taxon>Agaricomycetes</taxon>
        <taxon>Agaricomycetidae</taxon>
        <taxon>Boletales</taxon>
        <taxon>Coniophorineae</taxon>
        <taxon>Serpulaceae</taxon>
        <taxon>Serpula</taxon>
    </lineage>
</organism>
<evidence type="ECO:0000313" key="1">
    <source>
        <dbReference type="EMBL" id="EGO04980.1"/>
    </source>
</evidence>
<reference evidence="2" key="1">
    <citation type="journal article" date="2011" name="Science">
        <title>The plant cell wall-decomposing machinery underlies the functional diversity of forest fungi.</title>
        <authorList>
            <person name="Eastwood D.C."/>
            <person name="Floudas D."/>
            <person name="Binder M."/>
            <person name="Majcherczyk A."/>
            <person name="Schneider P."/>
            <person name="Aerts A."/>
            <person name="Asiegbu F.O."/>
            <person name="Baker S.E."/>
            <person name="Barry K."/>
            <person name="Bendiksby M."/>
            <person name="Blumentritt M."/>
            <person name="Coutinho P.M."/>
            <person name="Cullen D."/>
            <person name="de Vries R.P."/>
            <person name="Gathman A."/>
            <person name="Goodell B."/>
            <person name="Henrissat B."/>
            <person name="Ihrmark K."/>
            <person name="Kauserud H."/>
            <person name="Kohler A."/>
            <person name="LaButti K."/>
            <person name="Lapidus A."/>
            <person name="Lavin J.L."/>
            <person name="Lee Y.-H."/>
            <person name="Lindquist E."/>
            <person name="Lilly W."/>
            <person name="Lucas S."/>
            <person name="Morin E."/>
            <person name="Murat C."/>
            <person name="Oguiza J.A."/>
            <person name="Park J."/>
            <person name="Pisabarro A.G."/>
            <person name="Riley R."/>
            <person name="Rosling A."/>
            <person name="Salamov A."/>
            <person name="Schmidt O."/>
            <person name="Schmutz J."/>
            <person name="Skrede I."/>
            <person name="Stenlid J."/>
            <person name="Wiebenga A."/>
            <person name="Xie X."/>
            <person name="Kuees U."/>
            <person name="Hibbett D.S."/>
            <person name="Hoffmeister D."/>
            <person name="Hoegberg N."/>
            <person name="Martin F."/>
            <person name="Grigoriev I.V."/>
            <person name="Watkinson S.C."/>
        </authorList>
    </citation>
    <scope>NUCLEOTIDE SEQUENCE [LARGE SCALE GENOMIC DNA]</scope>
    <source>
        <strain evidence="2">strain S7.3</strain>
    </source>
</reference>
<dbReference type="InParanoid" id="F8PHD4"/>
<name>F8PHD4_SERL3</name>
<dbReference type="AlphaFoldDB" id="F8PHD4"/>
<proteinExistence type="predicted"/>
<protein>
    <submittedName>
        <fullName evidence="1">Uncharacterized protein</fullName>
    </submittedName>
</protein>
<dbReference type="EMBL" id="GL945474">
    <property type="protein sequence ID" value="EGO04980.1"/>
    <property type="molecule type" value="Genomic_DNA"/>
</dbReference>
<gene>
    <name evidence="1" type="ORF">SERLA73DRAFT_43998</name>
</gene>
<keyword evidence="2" id="KW-1185">Reference proteome</keyword>
<dbReference type="Proteomes" id="UP000008063">
    <property type="component" value="Unassembled WGS sequence"/>
</dbReference>
<dbReference type="OMA" id="TTMNVEN"/>
<dbReference type="HOGENOM" id="CLU_099114_2_0_1"/>
<accession>F8PHD4</accession>
<sequence>LRARSTTSRISRVWTTMNVENHFRQLKHNYLHHLLWPRLDQLVWILLTKVTPAYMQRASTVKDGHCLGHAKKLTTYQVKFKTA</sequence>